<dbReference type="Pfam" id="PF00012">
    <property type="entry name" value="HSP70"/>
    <property type="match status" value="1"/>
</dbReference>
<dbReference type="GO" id="GO:0140662">
    <property type="term" value="F:ATP-dependent protein folding chaperone"/>
    <property type="evidence" value="ECO:0007669"/>
    <property type="project" value="InterPro"/>
</dbReference>
<evidence type="ECO:0000256" key="3">
    <source>
        <dbReference type="SAM" id="Coils"/>
    </source>
</evidence>
<name>D8M0Q1_BLAHO</name>
<dbReference type="AlphaFoldDB" id="D8M0Q1"/>
<dbReference type="SUPFAM" id="SSF53067">
    <property type="entry name" value="Actin-like ATPase domain"/>
    <property type="match status" value="1"/>
</dbReference>
<dbReference type="EMBL" id="FN668644">
    <property type="protein sequence ID" value="CBK21640.2"/>
    <property type="molecule type" value="Genomic_DNA"/>
</dbReference>
<keyword evidence="3" id="KW-0175">Coiled coil</keyword>
<dbReference type="InParanoid" id="D8M0Q1"/>
<dbReference type="InterPro" id="IPR013126">
    <property type="entry name" value="Hsp_70_fam"/>
</dbReference>
<dbReference type="GO" id="GO:0005524">
    <property type="term" value="F:ATP binding"/>
    <property type="evidence" value="ECO:0007669"/>
    <property type="project" value="UniProtKB-KW"/>
</dbReference>
<keyword evidence="2" id="KW-0067">ATP-binding</keyword>
<gene>
    <name evidence="4" type="ORF">GSBLH_T00006328001</name>
</gene>
<proteinExistence type="predicted"/>
<evidence type="ECO:0000313" key="4">
    <source>
        <dbReference type="EMBL" id="CBK21640.2"/>
    </source>
</evidence>
<evidence type="ECO:0000256" key="1">
    <source>
        <dbReference type="ARBA" id="ARBA00022741"/>
    </source>
</evidence>
<dbReference type="Gene3D" id="3.30.30.30">
    <property type="match status" value="1"/>
</dbReference>
<evidence type="ECO:0000256" key="2">
    <source>
        <dbReference type="ARBA" id="ARBA00022840"/>
    </source>
</evidence>
<dbReference type="PANTHER" id="PTHR45639">
    <property type="entry name" value="HSC70CB, ISOFORM G-RELATED"/>
    <property type="match status" value="1"/>
</dbReference>
<dbReference type="Gene3D" id="3.90.640.10">
    <property type="entry name" value="Actin, Chain A, domain 4"/>
    <property type="match status" value="1"/>
</dbReference>
<sequence length="657" mass="75282">MVYARIHQITFILTQYNDKIKKNYRNMTRIIGIDIGGQTLYIGEWVEGDLTLNPEGFSKIVLNDYQKKFSVGNQVNICGHCSAKYYSDPKSAVCGCLEYFRSLSEEDMRLVKDWNPCDLVNENGEISFAMKINGKEQKLSSLVLANFYFEYALYCIMRKDSDLYAQRLEIPKRQSTEGGVWVPDTFGPNEIAKLRTLTSWSNYKQFFYLKSCLAIALENGFYECTHDPAFQPARHIIVDAGATHMTLFVVCYSKNKICIEYARDVPGVCGRLFTEKMMECLVSKETIERLKREERKNYLHILDVCEKKKCDLNASEIGEIDVDLSDYIEFDGDQDMSFLQVKIDAFSSRCAPLVARFRAALQEMCEAIRGFHDSTPLVKVLPSGGAMRTCCLQQELKRAVQSLGWNQADLMHTLNMDEPVALGAATLAHLLEQKSVKLDKSVLGTLVFSEDSVDWESFSTKESDVEICMRENAMEVETHLSIMDSRDRAAFVKTVDAIHAKEKIFFEIGSLLNELTRISFEFEDKEAAGSLAFEQGKPFLGKTLRELIGETTCFGRKINWERLQTSKGKNGRWYARWVEALRVYQQALEEQEAKFVSAKDELKQIRNSRARREAVTVEKLEDLKKCFENVESEYLKALDLVKWVIESVNYQILRRSG</sequence>
<protein>
    <submittedName>
        <fullName evidence="4">Uncharacterized protein</fullName>
    </submittedName>
</protein>
<reference evidence="4" key="1">
    <citation type="submission" date="2010-02" db="EMBL/GenBank/DDBJ databases">
        <title>Sequencing and annotation of the Blastocystis hominis genome.</title>
        <authorList>
            <person name="Wincker P."/>
        </authorList>
    </citation>
    <scope>NUCLEOTIDE SEQUENCE</scope>
    <source>
        <strain evidence="4">Singapore isolate B</strain>
    </source>
</reference>
<keyword evidence="5" id="KW-1185">Reference proteome</keyword>
<organism evidence="4">
    <name type="scientific">Blastocystis hominis</name>
    <dbReference type="NCBI Taxonomy" id="12968"/>
    <lineage>
        <taxon>Eukaryota</taxon>
        <taxon>Sar</taxon>
        <taxon>Stramenopiles</taxon>
        <taxon>Bigyra</taxon>
        <taxon>Opalozoa</taxon>
        <taxon>Opalinata</taxon>
        <taxon>Blastocystidae</taxon>
        <taxon>Blastocystis</taxon>
    </lineage>
</organism>
<dbReference type="RefSeq" id="XP_012895688.1">
    <property type="nucleotide sequence ID" value="XM_013040234.1"/>
</dbReference>
<evidence type="ECO:0000313" key="5">
    <source>
        <dbReference type="Proteomes" id="UP000008312"/>
    </source>
</evidence>
<dbReference type="Proteomes" id="UP000008312">
    <property type="component" value="Unassembled WGS sequence"/>
</dbReference>
<dbReference type="InterPro" id="IPR043129">
    <property type="entry name" value="ATPase_NBD"/>
</dbReference>
<dbReference type="GeneID" id="24922453"/>
<dbReference type="Gene3D" id="3.30.420.40">
    <property type="match status" value="2"/>
</dbReference>
<feature type="coiled-coil region" evidence="3">
    <location>
        <begin position="574"/>
        <end position="608"/>
    </location>
</feature>
<accession>D8M0Q1</accession>
<keyword evidence="1" id="KW-0547">Nucleotide-binding</keyword>